<dbReference type="SUPFAM" id="SSF53383">
    <property type="entry name" value="PLP-dependent transferases"/>
    <property type="match status" value="1"/>
</dbReference>
<dbReference type="GO" id="GO:0019346">
    <property type="term" value="P:transsulfuration"/>
    <property type="evidence" value="ECO:0007669"/>
    <property type="project" value="InterPro"/>
</dbReference>
<dbReference type="PANTHER" id="PTHR11808">
    <property type="entry name" value="TRANS-SULFURATION ENZYME FAMILY MEMBER"/>
    <property type="match status" value="1"/>
</dbReference>
<dbReference type="Proteomes" id="UP000039865">
    <property type="component" value="Unassembled WGS sequence"/>
</dbReference>
<dbReference type="OrthoDB" id="2545919at2759"/>
<protein>
    <submittedName>
        <fullName evidence="4">Cystathionine gamma-synthase</fullName>
    </submittedName>
</protein>
<comment type="similarity">
    <text evidence="3">Belongs to the trans-sulfuration enzymes family.</text>
</comment>
<dbReference type="Gene3D" id="3.40.640.10">
    <property type="entry name" value="Type I PLP-dependent aspartate aminotransferase-like (Major domain)"/>
    <property type="match status" value="1"/>
</dbReference>
<keyword evidence="5" id="KW-1185">Reference proteome</keyword>
<proteinExistence type="inferred from homology"/>
<dbReference type="Pfam" id="PF01053">
    <property type="entry name" value="Cys_Met_Meta_PP"/>
    <property type="match status" value="1"/>
</dbReference>
<evidence type="ECO:0000256" key="2">
    <source>
        <dbReference type="ARBA" id="ARBA00022898"/>
    </source>
</evidence>
<reference evidence="4 5" key="1">
    <citation type="submission" date="2014-06" db="EMBL/GenBank/DDBJ databases">
        <authorList>
            <person name="Swart Estienne"/>
        </authorList>
    </citation>
    <scope>NUCLEOTIDE SEQUENCE [LARGE SCALE GENOMIC DNA]</scope>
    <source>
        <strain evidence="4 5">130c</strain>
    </source>
</reference>
<organism evidence="4 5">
    <name type="scientific">Stylonychia lemnae</name>
    <name type="common">Ciliate</name>
    <dbReference type="NCBI Taxonomy" id="5949"/>
    <lineage>
        <taxon>Eukaryota</taxon>
        <taxon>Sar</taxon>
        <taxon>Alveolata</taxon>
        <taxon>Ciliophora</taxon>
        <taxon>Intramacronucleata</taxon>
        <taxon>Spirotrichea</taxon>
        <taxon>Stichotrichia</taxon>
        <taxon>Sporadotrichida</taxon>
        <taxon>Oxytrichidae</taxon>
        <taxon>Stylonychinae</taxon>
        <taxon>Stylonychia</taxon>
    </lineage>
</organism>
<dbReference type="EMBL" id="CCKQ01002621">
    <property type="protein sequence ID" value="CDW73730.1"/>
    <property type="molecule type" value="Genomic_DNA"/>
</dbReference>
<dbReference type="InterPro" id="IPR015424">
    <property type="entry name" value="PyrdxlP-dep_Trfase"/>
</dbReference>
<evidence type="ECO:0000256" key="1">
    <source>
        <dbReference type="ARBA" id="ARBA00001933"/>
    </source>
</evidence>
<dbReference type="InParanoid" id="A0A077ZV11"/>
<keyword evidence="2 3" id="KW-0663">Pyridoxal phosphate</keyword>
<dbReference type="InterPro" id="IPR015421">
    <property type="entry name" value="PyrdxlP-dep_Trfase_major"/>
</dbReference>
<comment type="cofactor">
    <cofactor evidence="1 3">
        <name>pyridoxal 5'-phosphate</name>
        <dbReference type="ChEBI" id="CHEBI:597326"/>
    </cofactor>
</comment>
<sequence length="342" mass="38754">MQDKKTILTLITAIATIDFSTLWCKVDTRLSTSGRHYLYTRLGHPTRTSLEAKLSAIGQVQFTLSANDILAIYYSLSLLFVENDEIIILSTREQFKNMMRRIFEGQQMGLKLHYSTNTEDALNKITPQSKLIIAERVQPSPDGFSIFEHSKVYEASKSKNIIFALDMSNCIGDIKQLHKISDVDLLIADLTYFNGCDGVRNGAMMTDRQDLYEKVKVNVNSIGNVTQPMAAYLASRGLKTLSIRLDQQAKNAEAIVEQFLKPNDIQSHLYGNMILIPCTLDNDLLSELKEIRLKQGNSNFSHIEKSERYFVVHVGIDEYEDIAKELLTMISKIQSANDQQKL</sequence>
<dbReference type="InterPro" id="IPR000277">
    <property type="entry name" value="Cys/Met-Metab_PyrdxlP-dep_enz"/>
</dbReference>
<name>A0A077ZV11_STYLE</name>
<dbReference type="AlphaFoldDB" id="A0A077ZV11"/>
<dbReference type="GO" id="GO:0016846">
    <property type="term" value="F:carbon-sulfur lyase activity"/>
    <property type="evidence" value="ECO:0007669"/>
    <property type="project" value="TreeGrafter"/>
</dbReference>
<dbReference type="GO" id="GO:0030170">
    <property type="term" value="F:pyridoxal phosphate binding"/>
    <property type="evidence" value="ECO:0007669"/>
    <property type="project" value="InterPro"/>
</dbReference>
<accession>A0A077ZV11</accession>
<evidence type="ECO:0000313" key="5">
    <source>
        <dbReference type="Proteomes" id="UP000039865"/>
    </source>
</evidence>
<evidence type="ECO:0000313" key="4">
    <source>
        <dbReference type="EMBL" id="CDW73730.1"/>
    </source>
</evidence>
<gene>
    <name evidence="4" type="primary">Contig6814.g7282</name>
    <name evidence="4" type="ORF">STYLEM_2717</name>
</gene>
<evidence type="ECO:0000256" key="3">
    <source>
        <dbReference type="RuleBase" id="RU362118"/>
    </source>
</evidence>
<dbReference type="GO" id="GO:0005737">
    <property type="term" value="C:cytoplasm"/>
    <property type="evidence" value="ECO:0007669"/>
    <property type="project" value="TreeGrafter"/>
</dbReference>